<dbReference type="InterPro" id="IPR014914">
    <property type="entry name" value="RES_dom"/>
</dbReference>
<evidence type="ECO:0000259" key="1">
    <source>
        <dbReference type="SMART" id="SM00953"/>
    </source>
</evidence>
<comment type="caution">
    <text evidence="2">The sequence shown here is derived from an EMBL/GenBank/DDBJ whole genome shotgun (WGS) entry which is preliminary data.</text>
</comment>
<proteinExistence type="predicted"/>
<dbReference type="SMART" id="SM00953">
    <property type="entry name" value="RES"/>
    <property type="match status" value="1"/>
</dbReference>
<keyword evidence="3" id="KW-1185">Reference proteome</keyword>
<accession>A0ABR9K2H9</accession>
<dbReference type="Proteomes" id="UP000627838">
    <property type="component" value="Unassembled WGS sequence"/>
</dbReference>
<sequence length="220" mass="24346">MPLRPPPSTARVRPARAPLPAGTALWRVHHGTRSADTFNPVPADGQFGGGRFDATRDDPYPFLYVGFRPETALLEALVRSVPFNERGVRHLRRAALAGLVVSSLRTTADLTLVSLRDSADLAAACQDEWLVTADPPDYPQTRRWGHWLRERADWGQGLLWPSRRDLGNPTAVLFGDRTPAGTLKPGDEPPVRLDDAVGAAWLNARLDPFRVRVRPPRDGR</sequence>
<gene>
    <name evidence="2" type="ORF">H4W34_006882</name>
</gene>
<evidence type="ECO:0000313" key="3">
    <source>
        <dbReference type="Proteomes" id="UP000627838"/>
    </source>
</evidence>
<evidence type="ECO:0000313" key="2">
    <source>
        <dbReference type="EMBL" id="MBE1537049.1"/>
    </source>
</evidence>
<organism evidence="2 3">
    <name type="scientific">Actinomadura algeriensis</name>
    <dbReference type="NCBI Taxonomy" id="1679523"/>
    <lineage>
        <taxon>Bacteria</taxon>
        <taxon>Bacillati</taxon>
        <taxon>Actinomycetota</taxon>
        <taxon>Actinomycetes</taxon>
        <taxon>Streptosporangiales</taxon>
        <taxon>Thermomonosporaceae</taxon>
        <taxon>Actinomadura</taxon>
    </lineage>
</organism>
<feature type="domain" description="RES" evidence="1">
    <location>
        <begin position="42"/>
        <end position="186"/>
    </location>
</feature>
<protein>
    <recommendedName>
        <fullName evidence="1">RES domain-containing protein</fullName>
    </recommendedName>
</protein>
<dbReference type="EMBL" id="JADBDZ010000001">
    <property type="protein sequence ID" value="MBE1537049.1"/>
    <property type="molecule type" value="Genomic_DNA"/>
</dbReference>
<dbReference type="Pfam" id="PF08808">
    <property type="entry name" value="RES"/>
    <property type="match status" value="1"/>
</dbReference>
<dbReference type="RefSeq" id="WP_192762987.1">
    <property type="nucleotide sequence ID" value="NZ_JADBDZ010000001.1"/>
</dbReference>
<name>A0ABR9K2H9_9ACTN</name>
<reference evidence="2 3" key="1">
    <citation type="submission" date="2020-10" db="EMBL/GenBank/DDBJ databases">
        <title>Sequencing the genomes of 1000 actinobacteria strains.</title>
        <authorList>
            <person name="Klenk H.-P."/>
        </authorList>
    </citation>
    <scope>NUCLEOTIDE SEQUENCE [LARGE SCALE GENOMIC DNA]</scope>
    <source>
        <strain evidence="2 3">DSM 46744</strain>
    </source>
</reference>